<organism evidence="1 2">
    <name type="scientific">Paracidovorax valerianellae</name>
    <dbReference type="NCBI Taxonomy" id="187868"/>
    <lineage>
        <taxon>Bacteria</taxon>
        <taxon>Pseudomonadati</taxon>
        <taxon>Pseudomonadota</taxon>
        <taxon>Betaproteobacteria</taxon>
        <taxon>Burkholderiales</taxon>
        <taxon>Comamonadaceae</taxon>
        <taxon>Paracidovorax</taxon>
    </lineage>
</organism>
<dbReference type="Proteomes" id="UP000198781">
    <property type="component" value="Unassembled WGS sequence"/>
</dbReference>
<evidence type="ECO:0000313" key="2">
    <source>
        <dbReference type="Proteomes" id="UP000198781"/>
    </source>
</evidence>
<sequence length="162" mass="17440">MPVDATAVAKLKQACDKAADLYPNSCSHAVWHVIQQYLPDQPWMNANALMDHVQGQRHWRAAAASQVGALARGGALIVGGKKESGNGHVIVVYPGPDQAAGGYSYTRGGKTETLRSRGSYPPAMSTSLGNWEGARSKGTKTIWDPWANDAKFASVTFWQLVE</sequence>
<proteinExistence type="predicted"/>
<dbReference type="RefSeq" id="WP_092742397.1">
    <property type="nucleotide sequence ID" value="NZ_FMZC01000004.1"/>
</dbReference>
<dbReference type="AlphaFoldDB" id="A0A1G6RI61"/>
<name>A0A1G6RI61_9BURK</name>
<dbReference type="OrthoDB" id="8808477at2"/>
<gene>
    <name evidence="1" type="ORF">SAMN05192589_104149</name>
</gene>
<dbReference type="EMBL" id="FMZC01000004">
    <property type="protein sequence ID" value="SDD04141.1"/>
    <property type="molecule type" value="Genomic_DNA"/>
</dbReference>
<dbReference type="Gene3D" id="3.90.1720.10">
    <property type="entry name" value="endopeptidase domain like (from Nostoc punctiforme)"/>
    <property type="match status" value="1"/>
</dbReference>
<evidence type="ECO:0000313" key="1">
    <source>
        <dbReference type="EMBL" id="SDD04141.1"/>
    </source>
</evidence>
<keyword evidence="2" id="KW-1185">Reference proteome</keyword>
<dbReference type="STRING" id="187868.SAMN05192589_104149"/>
<accession>A0A1G6RI61</accession>
<protein>
    <submittedName>
        <fullName evidence="1">Uncharacterized protein</fullName>
    </submittedName>
</protein>
<reference evidence="1 2" key="1">
    <citation type="submission" date="2016-10" db="EMBL/GenBank/DDBJ databases">
        <authorList>
            <person name="de Groot N.N."/>
        </authorList>
    </citation>
    <scope>NUCLEOTIDE SEQUENCE [LARGE SCALE GENOMIC DNA]</scope>
    <source>
        <strain evidence="1 2">DSM 16619</strain>
    </source>
</reference>